<dbReference type="PROSITE" id="PS00430">
    <property type="entry name" value="TONB_DEPENDENT_REC_1"/>
    <property type="match status" value="1"/>
</dbReference>
<evidence type="ECO:0000313" key="1">
    <source>
        <dbReference type="EMBL" id="GGE16651.1"/>
    </source>
</evidence>
<gene>
    <name evidence="1" type="ORF">GCM10011529_23890</name>
</gene>
<evidence type="ECO:0000313" key="2">
    <source>
        <dbReference type="Proteomes" id="UP000635071"/>
    </source>
</evidence>
<reference evidence="1" key="1">
    <citation type="journal article" date="2014" name="Int. J. Syst. Evol. Microbiol.">
        <title>Complete genome sequence of Corynebacterium casei LMG S-19264T (=DSM 44701T), isolated from a smear-ripened cheese.</title>
        <authorList>
            <consortium name="US DOE Joint Genome Institute (JGI-PGF)"/>
            <person name="Walter F."/>
            <person name="Albersmeier A."/>
            <person name="Kalinowski J."/>
            <person name="Ruckert C."/>
        </authorList>
    </citation>
    <scope>NUCLEOTIDE SEQUENCE</scope>
    <source>
        <strain evidence="1">CGMCC 1.15519</strain>
    </source>
</reference>
<proteinExistence type="predicted"/>
<protein>
    <submittedName>
        <fullName evidence="1">Uncharacterized protein</fullName>
    </submittedName>
</protein>
<name>A0A917E9P1_9SPHN</name>
<organism evidence="1 2">
    <name type="scientific">Sandarakinorhabdus glacialis</name>
    <dbReference type="NCBI Taxonomy" id="1614636"/>
    <lineage>
        <taxon>Bacteria</taxon>
        <taxon>Pseudomonadati</taxon>
        <taxon>Pseudomonadota</taxon>
        <taxon>Alphaproteobacteria</taxon>
        <taxon>Sphingomonadales</taxon>
        <taxon>Sphingosinicellaceae</taxon>
        <taxon>Sandarakinorhabdus</taxon>
    </lineage>
</organism>
<accession>A0A917E9P1</accession>
<dbReference type="AlphaFoldDB" id="A0A917E9P1"/>
<dbReference type="EMBL" id="BMJM01000008">
    <property type="protein sequence ID" value="GGE16651.1"/>
    <property type="molecule type" value="Genomic_DNA"/>
</dbReference>
<comment type="caution">
    <text evidence="1">The sequence shown here is derived from an EMBL/GenBank/DDBJ whole genome shotgun (WGS) entry which is preliminary data.</text>
</comment>
<dbReference type="Proteomes" id="UP000635071">
    <property type="component" value="Unassembled WGS sequence"/>
</dbReference>
<dbReference type="RefSeq" id="WP_188763193.1">
    <property type="nucleotide sequence ID" value="NZ_BMJM01000008.1"/>
</dbReference>
<reference evidence="1" key="2">
    <citation type="submission" date="2020-09" db="EMBL/GenBank/DDBJ databases">
        <authorList>
            <person name="Sun Q."/>
            <person name="Zhou Y."/>
        </authorList>
    </citation>
    <scope>NUCLEOTIDE SEQUENCE</scope>
    <source>
        <strain evidence="1">CGMCC 1.15519</strain>
    </source>
</reference>
<keyword evidence="2" id="KW-1185">Reference proteome</keyword>
<sequence length="274" mass="28984">MFIPPILLLALAAAAPDDTITVTGTRLTDKQIAVGARNYVGAVLPIPAYGQYSRWADPVCIKVTGLEDAYAARVAAAADEAHIARARPGCRTNLSIVFSEDAVITTAAILAKKPKQIARLDGTERHRLLTARLPVRFWHVLELRGADGRAPAPSQITVAGSAPQTDSWSASLIDTHIAIWATSAVVIVDVGLSSGKSLDAVADYAALVGLAPMRLPPPTPGVPSFLALFTPASADALSSWDKAFLAALYRMQMNRTGSRQEGQLVTAIKAELAR</sequence>
<dbReference type="InterPro" id="IPR010916">
    <property type="entry name" value="TonB_box_CS"/>
</dbReference>